<dbReference type="OMA" id="WILADNG"/>
<feature type="repeat" description="WD" evidence="3">
    <location>
        <begin position="419"/>
        <end position="460"/>
    </location>
</feature>
<dbReference type="eggNOG" id="KOG0271">
    <property type="taxonomic scope" value="Eukaryota"/>
</dbReference>
<evidence type="ECO:0000313" key="5">
    <source>
        <dbReference type="EMBL" id="EFI97034.1"/>
    </source>
</evidence>
<evidence type="ECO:0000256" key="1">
    <source>
        <dbReference type="ARBA" id="ARBA00022574"/>
    </source>
</evidence>
<feature type="repeat" description="WD" evidence="3">
    <location>
        <begin position="590"/>
        <end position="631"/>
    </location>
</feature>
<dbReference type="PRINTS" id="PR00320">
    <property type="entry name" value="GPROTEINBRPT"/>
</dbReference>
<dbReference type="InterPro" id="IPR019775">
    <property type="entry name" value="WD40_repeat_CS"/>
</dbReference>
<feature type="repeat" description="WD" evidence="3">
    <location>
        <begin position="554"/>
        <end position="582"/>
    </location>
</feature>
<dbReference type="InterPro" id="IPR015943">
    <property type="entry name" value="WD40/YVTN_repeat-like_dom_sf"/>
</dbReference>
<evidence type="ECO:0000259" key="4">
    <source>
        <dbReference type="Pfam" id="PF24883"/>
    </source>
</evidence>
<dbReference type="VEuPathDB" id="FungiDB:SCHCODRAFT_02280242"/>
<dbReference type="Proteomes" id="UP000007431">
    <property type="component" value="Unassembled WGS sequence"/>
</dbReference>
<dbReference type="SUPFAM" id="SSF50978">
    <property type="entry name" value="WD40 repeat-like"/>
    <property type="match status" value="1"/>
</dbReference>
<dbReference type="Pfam" id="PF00400">
    <property type="entry name" value="WD40"/>
    <property type="match status" value="13"/>
</dbReference>
<dbReference type="InterPro" id="IPR011047">
    <property type="entry name" value="Quinoprotein_ADH-like_sf"/>
</dbReference>
<evidence type="ECO:0000256" key="2">
    <source>
        <dbReference type="ARBA" id="ARBA00022737"/>
    </source>
</evidence>
<keyword evidence="2" id="KW-0677">Repeat</keyword>
<evidence type="ECO:0000313" key="6">
    <source>
        <dbReference type="Proteomes" id="UP000007431"/>
    </source>
</evidence>
<dbReference type="STRING" id="578458.D8Q5V7"/>
<dbReference type="VEuPathDB" id="FungiDB:SCHCODRAFT_02279699"/>
<dbReference type="HOGENOM" id="CLU_014429_0_0_1"/>
<dbReference type="CDD" id="cd00200">
    <property type="entry name" value="WD40"/>
    <property type="match status" value="2"/>
</dbReference>
<dbReference type="SUPFAM" id="SSF50998">
    <property type="entry name" value="Quinoprotein alcohol dehydrogenase-like"/>
    <property type="match status" value="1"/>
</dbReference>
<dbReference type="PANTHER" id="PTHR19879">
    <property type="entry name" value="TRANSCRIPTION INITIATION FACTOR TFIID"/>
    <property type="match status" value="1"/>
</dbReference>
<reference evidence="5 6" key="1">
    <citation type="journal article" date="2010" name="Nat. Biotechnol.">
        <title>Genome sequence of the model mushroom Schizophyllum commune.</title>
        <authorList>
            <person name="Ohm R.A."/>
            <person name="de Jong J.F."/>
            <person name="Lugones L.G."/>
            <person name="Aerts A."/>
            <person name="Kothe E."/>
            <person name="Stajich J.E."/>
            <person name="de Vries R.P."/>
            <person name="Record E."/>
            <person name="Levasseur A."/>
            <person name="Baker S.E."/>
            <person name="Bartholomew K.A."/>
            <person name="Coutinho P.M."/>
            <person name="Erdmann S."/>
            <person name="Fowler T.J."/>
            <person name="Gathman A.C."/>
            <person name="Lombard V."/>
            <person name="Henrissat B."/>
            <person name="Knabe N."/>
            <person name="Kuees U."/>
            <person name="Lilly W.W."/>
            <person name="Lindquist E."/>
            <person name="Lucas S."/>
            <person name="Magnuson J.K."/>
            <person name="Piumi F."/>
            <person name="Raudaskoski M."/>
            <person name="Salamov A."/>
            <person name="Schmutz J."/>
            <person name="Schwarze F.W.M.R."/>
            <person name="vanKuyk P.A."/>
            <person name="Horton J.S."/>
            <person name="Grigoriev I.V."/>
            <person name="Woesten H.A.B."/>
        </authorList>
    </citation>
    <scope>NUCLEOTIDE SEQUENCE [LARGE SCALE GENOMIC DNA]</scope>
    <source>
        <strain evidence="6">H4-8 / FGSC 9210</strain>
    </source>
</reference>
<organism evidence="6">
    <name type="scientific">Schizophyllum commune (strain H4-8 / FGSC 9210)</name>
    <name type="common">Split gill fungus</name>
    <dbReference type="NCBI Taxonomy" id="578458"/>
    <lineage>
        <taxon>Eukaryota</taxon>
        <taxon>Fungi</taxon>
        <taxon>Dikarya</taxon>
        <taxon>Basidiomycota</taxon>
        <taxon>Agaricomycotina</taxon>
        <taxon>Agaricomycetes</taxon>
        <taxon>Agaricomycetidae</taxon>
        <taxon>Agaricales</taxon>
        <taxon>Schizophyllaceae</taxon>
        <taxon>Schizophyllum</taxon>
    </lineage>
</organism>
<dbReference type="InterPro" id="IPR036322">
    <property type="entry name" value="WD40_repeat_dom_sf"/>
</dbReference>
<dbReference type="PROSITE" id="PS00678">
    <property type="entry name" value="WD_REPEATS_1"/>
    <property type="match status" value="8"/>
</dbReference>
<feature type="repeat" description="WD" evidence="3">
    <location>
        <begin position="678"/>
        <end position="719"/>
    </location>
</feature>
<dbReference type="InterPro" id="IPR020472">
    <property type="entry name" value="WD40_PAC1"/>
</dbReference>
<dbReference type="EMBL" id="GL377306">
    <property type="protein sequence ID" value="EFI97034.1"/>
    <property type="molecule type" value="Genomic_DNA"/>
</dbReference>
<keyword evidence="6" id="KW-1185">Reference proteome</keyword>
<feature type="repeat" description="WD" evidence="3">
    <location>
        <begin position="633"/>
        <end position="674"/>
    </location>
</feature>
<dbReference type="InterPro" id="IPR001680">
    <property type="entry name" value="WD40_rpt"/>
</dbReference>
<dbReference type="Gene3D" id="3.40.50.300">
    <property type="entry name" value="P-loop containing nucleotide triphosphate hydrolases"/>
    <property type="match status" value="1"/>
</dbReference>
<dbReference type="SUPFAM" id="SSF52540">
    <property type="entry name" value="P-loop containing nucleoside triphosphate hydrolases"/>
    <property type="match status" value="1"/>
</dbReference>
<feature type="repeat" description="WD" evidence="3">
    <location>
        <begin position="325"/>
        <end position="366"/>
    </location>
</feature>
<protein>
    <recommendedName>
        <fullName evidence="4">Nephrocystin 3-like N-terminal domain-containing protein</fullName>
    </recommendedName>
</protein>
<dbReference type="InterPro" id="IPR027417">
    <property type="entry name" value="P-loop_NTPase"/>
</dbReference>
<dbReference type="PROSITE" id="PS50294">
    <property type="entry name" value="WD_REPEATS_REGION"/>
    <property type="match status" value="11"/>
</dbReference>
<feature type="repeat" description="WD" evidence="3">
    <location>
        <begin position="721"/>
        <end position="762"/>
    </location>
</feature>
<accession>D8Q5V7</accession>
<dbReference type="Gene3D" id="2.130.10.10">
    <property type="entry name" value="YVTN repeat-like/Quinoprotein amine dehydrogenase"/>
    <property type="match status" value="7"/>
</dbReference>
<dbReference type="PANTHER" id="PTHR19879:SF9">
    <property type="entry name" value="TRANSCRIPTION INITIATION FACTOR TFIID SUBUNIT 5"/>
    <property type="match status" value="1"/>
</dbReference>
<feature type="repeat" description="WD" evidence="3">
    <location>
        <begin position="505"/>
        <end position="546"/>
    </location>
</feature>
<gene>
    <name evidence="5" type="ORF">SCHCODRAFT_68234</name>
</gene>
<feature type="repeat" description="WD" evidence="3">
    <location>
        <begin position="282"/>
        <end position="323"/>
    </location>
</feature>
<dbReference type="AlphaFoldDB" id="D8Q5V7"/>
<dbReference type="InParanoid" id="D8Q5V7"/>
<dbReference type="Pfam" id="PF24883">
    <property type="entry name" value="NPHP3_N"/>
    <property type="match status" value="1"/>
</dbReference>
<evidence type="ECO:0000256" key="3">
    <source>
        <dbReference type="PROSITE-ProRule" id="PRU00221"/>
    </source>
</evidence>
<dbReference type="eggNOG" id="KOG0263">
    <property type="taxonomic scope" value="Eukaryota"/>
</dbReference>
<sequence>MASIQAGTSRGCRPNTRVQLLAAITDWAFDIKGPRCLILHGAAGKGKSAVANSIARILADMGAVAPFFAFDRTNPTRHAHQLYPTLAEKLARYDQQYLDKLRLLRTEQLETIDIEDQHRYLMLATLRLYQTRVPTIFVVDALDECRNDDDNSIGERATLIRTLRACIWDHALPPSIRFLITTRPDDLDIASLLGEDETIVAGRSIDHEENTESDIRKVVEANLRGTDAFGLEQEWPLSEPLVIQAGSCIFSVAYSPDGKKIVAGGNILRIWDAETGRQDVAMQGHAGWVSSVAFSPDRSRIASGSRDFTVRLWDAKTGQQQGEALRGHTDWVRSVSFSPDGATVVSASDDRTLRLWDAKAGKEIGEAMQGHTRSVNSVVFSCDGARIVSGANDGTVRIWETATRQQLGDSIRHTQVWASHGHTGWIHAVAFSLDNMRVVSGGDDNTVLFWDVASGEQVGDDLRGHADGVSSVAFSPDGKHIASGSYAGTLRVWHVREVEKERDTTIGHTRAVTSVACSPDGKYIVSGSRDQTVRLWNAETGQPVGDPIWDDDHINCVAFSPDSTRIATASDDGTVRVLDVETRLPAGDELRGHDSLVFCVAFSPNGTQFVSGSADDTMRFWDLATGQQIGDALRGHGHGTSSVSFSSDGFSIASGSPNGTIRFWDTRTLRPLQTWQALQGYQHCVWSVAFSPDGVLLVSGSSDKTIRLWDVKTGENVGEPLVGHTEWVRSVSFSPDGRFIVSGSNDGTVRVWDVQTRQQVGVTLQGHDGGVNSVALTSDGARIVSGSDDGTIRVWDFRFFQSLENLLVSTSASMTKTRAQAALWKGLKSPWHGWIVSGEDDDDDDDDSDDNDSSYKQPLLWIPHHLRHYRLIISSHQTQFVPPAPHIRITLNNSFRIDEWPTYTPAPAPEELSRALGMKV</sequence>
<feature type="domain" description="Nephrocystin 3-like N-terminal" evidence="4">
    <location>
        <begin position="24"/>
        <end position="183"/>
    </location>
</feature>
<feature type="repeat" description="WD" evidence="3">
    <location>
        <begin position="368"/>
        <end position="409"/>
    </location>
</feature>
<proteinExistence type="predicted"/>
<name>D8Q5V7_SCHCM</name>
<feature type="repeat" description="WD" evidence="3">
    <location>
        <begin position="462"/>
        <end position="503"/>
    </location>
</feature>
<dbReference type="SMART" id="SM00320">
    <property type="entry name" value="WD40"/>
    <property type="match status" value="13"/>
</dbReference>
<dbReference type="InterPro" id="IPR056884">
    <property type="entry name" value="NPHP3-like_N"/>
</dbReference>
<keyword evidence="1 3" id="KW-0853">WD repeat</keyword>
<feature type="repeat" description="WD" evidence="3">
    <location>
        <begin position="764"/>
        <end position="805"/>
    </location>
</feature>
<dbReference type="PROSITE" id="PS50082">
    <property type="entry name" value="WD_REPEATS_2"/>
    <property type="match status" value="12"/>
</dbReference>